<evidence type="ECO:0000313" key="1">
    <source>
        <dbReference type="EMBL" id="MFC6294389.1"/>
    </source>
</evidence>
<proteinExistence type="predicted"/>
<dbReference type="Proteomes" id="UP001596227">
    <property type="component" value="Unassembled WGS sequence"/>
</dbReference>
<sequence>MEVGHWENDRKIDLLWADHELSIWNTGKNHLLENITWSHVYWRDYLCLATQYQQAGYTVLNEVVQAGDDNFKDNTWFLAGIFMLRQSVELVLKAKIYEVFSEKKKIQEFFKKTKHNLVNILRELKAEDESIVSEAEFAWLQKYLIDIEEIDSKSTLFRYPFKLEFLDKYSNEFVHIRNTANTMLLAYDVIFNSLNYVEKAEIPPVEDFPTPTFFTFTHNGVGNFRLGGWNVIVKSIDDYYGVIQGYILVSEFLVSVENNGKMIFPILFTLRHSLELELKQLASSDYSEISSLRIDDRSHKLYNKLWLKLKPIIETTGHATPENNPVENVDKLIFEFDQLDKKSDFFRYPTEYNQAYHELPKSIDIQNTLECVISAVNFFEGLDGLFDNAAENYH</sequence>
<protein>
    <recommendedName>
        <fullName evidence="3">HEPN domain-containing protein</fullName>
    </recommendedName>
</protein>
<keyword evidence="2" id="KW-1185">Reference proteome</keyword>
<organism evidence="1 2">
    <name type="scientific">Lactiplantibacillus daoliensis</name>
    <dbReference type="NCBI Taxonomy" id="2559916"/>
    <lineage>
        <taxon>Bacteria</taxon>
        <taxon>Bacillati</taxon>
        <taxon>Bacillota</taxon>
        <taxon>Bacilli</taxon>
        <taxon>Lactobacillales</taxon>
        <taxon>Lactobacillaceae</taxon>
        <taxon>Lactiplantibacillus</taxon>
    </lineage>
</organism>
<evidence type="ECO:0000313" key="2">
    <source>
        <dbReference type="Proteomes" id="UP001596227"/>
    </source>
</evidence>
<evidence type="ECO:0008006" key="3">
    <source>
        <dbReference type="Google" id="ProtNLM"/>
    </source>
</evidence>
<accession>A0ABW1UGN2</accession>
<dbReference type="RefSeq" id="WP_137606131.1">
    <property type="nucleotide sequence ID" value="NZ_BJDH01000001.1"/>
</dbReference>
<gene>
    <name evidence="1" type="ORF">ACFQH1_04155</name>
</gene>
<comment type="caution">
    <text evidence="1">The sequence shown here is derived from an EMBL/GenBank/DDBJ whole genome shotgun (WGS) entry which is preliminary data.</text>
</comment>
<name>A0ABW1UGN2_9LACO</name>
<reference evidence="2" key="1">
    <citation type="journal article" date="2019" name="Int. J. Syst. Evol. Microbiol.">
        <title>The Global Catalogue of Microorganisms (GCM) 10K type strain sequencing project: providing services to taxonomists for standard genome sequencing and annotation.</title>
        <authorList>
            <consortium name="The Broad Institute Genomics Platform"/>
            <consortium name="The Broad Institute Genome Sequencing Center for Infectious Disease"/>
            <person name="Wu L."/>
            <person name="Ma J."/>
        </authorList>
    </citation>
    <scope>NUCLEOTIDE SEQUENCE [LARGE SCALE GENOMIC DNA]</scope>
    <source>
        <strain evidence="2">CCM 8934</strain>
    </source>
</reference>
<dbReference type="Gene3D" id="1.20.120.330">
    <property type="entry name" value="Nucleotidyltransferases domain 2"/>
    <property type="match status" value="1"/>
</dbReference>
<dbReference type="EMBL" id="JBHSSB010000014">
    <property type="protein sequence ID" value="MFC6294389.1"/>
    <property type="molecule type" value="Genomic_DNA"/>
</dbReference>